<sequence>MKQLNIFDMLAVAPQGHPDGTYFVLKKDAFKRVRNAWLKLDVILGPPKFGYRNLRTGWGLIQPDYVGAHWIDVPKDELPAVLAGHASGEMATVDSYLSADMKTFDWGWRKAKRRSAIDGAVSVGRNPGGGEIRLKKVPGRKAKWIYEVDIYSADGSLFTRRELGLWMGMMFFGDVETAQKGVELTFGEAVAELVKMIRDADSGTDFGKDRSWETTTAETLARKLVYMKRASNGKPLELEEYLRLLELNGLRNRTGRFSEDRSLNLSLDHLYAELVVKYLAFGAENEDVWADGPTEWTQAKNGGWLKGAYVVGQAASTRKGNRGRYGVRPAFGTIAPKVRGVFKDAERAIAAVDTQVFSRSFEERHFDGFKEDFRQIKREIFKAGLRLYEMNHPHGEQNQMAA</sequence>
<dbReference type="AlphaFoldDB" id="A0R7T8"/>
<keyword evidence="1" id="KW-0614">Plasmid</keyword>
<dbReference type="HOGENOM" id="CLU_684845_0_0_7"/>
<evidence type="ECO:0000313" key="1">
    <source>
        <dbReference type="EMBL" id="ABL01403.1"/>
    </source>
</evidence>
<keyword evidence="2" id="KW-1185">Reference proteome</keyword>
<dbReference type="EMBL" id="CP000483">
    <property type="protein sequence ID" value="ABL01403.1"/>
    <property type="molecule type" value="Genomic_DNA"/>
</dbReference>
<reference evidence="1 2" key="1">
    <citation type="submission" date="2006-10" db="EMBL/GenBank/DDBJ databases">
        <title>Complete sequence of plasmid pPRO1 of Pelobacter propionicus DSM 2379.</title>
        <authorList>
            <consortium name="US DOE Joint Genome Institute"/>
            <person name="Copeland A."/>
            <person name="Lucas S."/>
            <person name="Lapidus A."/>
            <person name="Barry K."/>
            <person name="Detter J.C."/>
            <person name="Glavina del Rio T."/>
            <person name="Hammon N."/>
            <person name="Israni S."/>
            <person name="Dalin E."/>
            <person name="Tice H."/>
            <person name="Pitluck S."/>
            <person name="Saunders E."/>
            <person name="Brettin T."/>
            <person name="Bruce D."/>
            <person name="Han C."/>
            <person name="Tapia R."/>
            <person name="Schmutz J."/>
            <person name="Larimer F."/>
            <person name="Land M."/>
            <person name="Hauser L."/>
            <person name="Kyrpides N."/>
            <person name="Kim E."/>
            <person name="Lovley D."/>
            <person name="Richardson P."/>
        </authorList>
    </citation>
    <scope>NUCLEOTIDE SEQUENCE [LARGE SCALE GENOMIC DNA]</scope>
    <source>
        <strain evidence="2">DSM 2379 / NBRC 103807 / OttBd1</strain>
        <plasmid evidence="2">Plasmid pPRO1</plasmid>
    </source>
</reference>
<organism evidence="1 2">
    <name type="scientific">Pelobacter propionicus (strain DSM 2379 / NBRC 103807 / OttBd1)</name>
    <dbReference type="NCBI Taxonomy" id="338966"/>
    <lineage>
        <taxon>Bacteria</taxon>
        <taxon>Pseudomonadati</taxon>
        <taxon>Thermodesulfobacteriota</taxon>
        <taxon>Desulfuromonadia</taxon>
        <taxon>Desulfuromonadales</taxon>
        <taxon>Desulfuromonadaceae</taxon>
        <taxon>Pelobacter</taxon>
    </lineage>
</organism>
<protein>
    <submittedName>
        <fullName evidence="1">Uncharacterized protein</fullName>
    </submittedName>
</protein>
<dbReference type="OrthoDB" id="9823590at2"/>
<dbReference type="KEGG" id="ppd:Ppro_3815"/>
<dbReference type="RefSeq" id="WP_011733922.1">
    <property type="nucleotide sequence ID" value="NC_008607.1"/>
</dbReference>
<evidence type="ECO:0000313" key="2">
    <source>
        <dbReference type="Proteomes" id="UP000006732"/>
    </source>
</evidence>
<proteinExistence type="predicted"/>
<gene>
    <name evidence="1" type="ordered locus">Ppro_3815</name>
</gene>
<accession>A0R7T8</accession>
<dbReference type="Proteomes" id="UP000006732">
    <property type="component" value="Plasmid pPRO1"/>
</dbReference>
<name>A0R7T8_PELPD</name>
<geneLocation type="plasmid" evidence="1 2">
    <name>pPRO1</name>
</geneLocation>